<keyword evidence="4" id="KW-1185">Reference proteome</keyword>
<comment type="caution">
    <text evidence="1">The sequence shown here is derived from an EMBL/GenBank/DDBJ whole genome shotgun (WGS) entry which is preliminary data.</text>
</comment>
<proteinExistence type="predicted"/>
<reference evidence="1" key="1">
    <citation type="submission" date="2021-02" db="EMBL/GenBank/DDBJ databases">
        <authorList>
            <person name="Nowell W R."/>
        </authorList>
    </citation>
    <scope>NUCLEOTIDE SEQUENCE</scope>
</reference>
<evidence type="ECO:0000313" key="1">
    <source>
        <dbReference type="EMBL" id="CAF1070110.1"/>
    </source>
</evidence>
<sequence length="15" mass="1838">MTAVSELFGWFERHQ</sequence>
<protein>
    <submittedName>
        <fullName evidence="1">Uncharacterized protein</fullName>
    </submittedName>
</protein>
<gene>
    <name evidence="2" type="ORF">JXQ802_LOCUS24105</name>
    <name evidence="1" type="ORF">PYM288_LOCUS18112</name>
</gene>
<dbReference type="EMBL" id="CAJNOH010000541">
    <property type="protein sequence ID" value="CAF1070110.1"/>
    <property type="molecule type" value="Genomic_DNA"/>
</dbReference>
<feature type="non-terminal residue" evidence="1">
    <location>
        <position position="15"/>
    </location>
</feature>
<evidence type="ECO:0000313" key="4">
    <source>
        <dbReference type="Proteomes" id="UP000663870"/>
    </source>
</evidence>
<organism evidence="1 3">
    <name type="scientific">Rotaria sordida</name>
    <dbReference type="NCBI Taxonomy" id="392033"/>
    <lineage>
        <taxon>Eukaryota</taxon>
        <taxon>Metazoa</taxon>
        <taxon>Spiralia</taxon>
        <taxon>Gnathifera</taxon>
        <taxon>Rotifera</taxon>
        <taxon>Eurotatoria</taxon>
        <taxon>Bdelloidea</taxon>
        <taxon>Philodinida</taxon>
        <taxon>Philodinidae</taxon>
        <taxon>Rotaria</taxon>
    </lineage>
</organism>
<dbReference type="Proteomes" id="UP000663854">
    <property type="component" value="Unassembled WGS sequence"/>
</dbReference>
<evidence type="ECO:0000313" key="3">
    <source>
        <dbReference type="Proteomes" id="UP000663854"/>
    </source>
</evidence>
<dbReference type="EMBL" id="CAJNOL010000774">
    <property type="protein sequence ID" value="CAF1195149.1"/>
    <property type="molecule type" value="Genomic_DNA"/>
</dbReference>
<evidence type="ECO:0000313" key="2">
    <source>
        <dbReference type="EMBL" id="CAF1195149.1"/>
    </source>
</evidence>
<accession>A0A814LWE2</accession>
<dbReference type="Proteomes" id="UP000663870">
    <property type="component" value="Unassembled WGS sequence"/>
</dbReference>
<name>A0A814LWE2_9BILA</name>